<sequence>MSYLPRSRTNREATCVIMAVFACCPSQHCDASKNEVIGPHTPYNSYNREISWCINL</sequence>
<name>A0A6A5Q980_AMPQU</name>
<organism evidence="1 2">
    <name type="scientific">Ampelomyces quisqualis</name>
    <name type="common">Powdery mildew agent</name>
    <dbReference type="NCBI Taxonomy" id="50730"/>
    <lineage>
        <taxon>Eukaryota</taxon>
        <taxon>Fungi</taxon>
        <taxon>Dikarya</taxon>
        <taxon>Ascomycota</taxon>
        <taxon>Pezizomycotina</taxon>
        <taxon>Dothideomycetes</taxon>
        <taxon>Pleosporomycetidae</taxon>
        <taxon>Pleosporales</taxon>
        <taxon>Pleosporineae</taxon>
        <taxon>Phaeosphaeriaceae</taxon>
        <taxon>Ampelomyces</taxon>
    </lineage>
</organism>
<dbReference type="Proteomes" id="UP000800096">
    <property type="component" value="Unassembled WGS sequence"/>
</dbReference>
<evidence type="ECO:0000313" key="2">
    <source>
        <dbReference type="Proteomes" id="UP000800096"/>
    </source>
</evidence>
<gene>
    <name evidence="1" type="ORF">BDU57DRAFT_91313</name>
</gene>
<protein>
    <submittedName>
        <fullName evidence="1">Uncharacterized protein</fullName>
    </submittedName>
</protein>
<dbReference type="PROSITE" id="PS51257">
    <property type="entry name" value="PROKAR_LIPOPROTEIN"/>
    <property type="match status" value="1"/>
</dbReference>
<keyword evidence="2" id="KW-1185">Reference proteome</keyword>
<accession>A0A6A5Q980</accession>
<dbReference type="AlphaFoldDB" id="A0A6A5Q980"/>
<dbReference type="EMBL" id="ML979142">
    <property type="protein sequence ID" value="KAF1911902.1"/>
    <property type="molecule type" value="Genomic_DNA"/>
</dbReference>
<evidence type="ECO:0000313" key="1">
    <source>
        <dbReference type="EMBL" id="KAF1911902.1"/>
    </source>
</evidence>
<reference evidence="1" key="1">
    <citation type="journal article" date="2020" name="Stud. Mycol.">
        <title>101 Dothideomycetes genomes: a test case for predicting lifestyles and emergence of pathogens.</title>
        <authorList>
            <person name="Haridas S."/>
            <person name="Albert R."/>
            <person name="Binder M."/>
            <person name="Bloem J."/>
            <person name="Labutti K."/>
            <person name="Salamov A."/>
            <person name="Andreopoulos B."/>
            <person name="Baker S."/>
            <person name="Barry K."/>
            <person name="Bills G."/>
            <person name="Bluhm B."/>
            <person name="Cannon C."/>
            <person name="Castanera R."/>
            <person name="Culley D."/>
            <person name="Daum C."/>
            <person name="Ezra D."/>
            <person name="Gonzalez J."/>
            <person name="Henrissat B."/>
            <person name="Kuo A."/>
            <person name="Liang C."/>
            <person name="Lipzen A."/>
            <person name="Lutzoni F."/>
            <person name="Magnuson J."/>
            <person name="Mondo S."/>
            <person name="Nolan M."/>
            <person name="Ohm R."/>
            <person name="Pangilinan J."/>
            <person name="Park H.-J."/>
            <person name="Ramirez L."/>
            <person name="Alfaro M."/>
            <person name="Sun H."/>
            <person name="Tritt A."/>
            <person name="Yoshinaga Y."/>
            <person name="Zwiers L.-H."/>
            <person name="Turgeon B."/>
            <person name="Goodwin S."/>
            <person name="Spatafora J."/>
            <person name="Crous P."/>
            <person name="Grigoriev I."/>
        </authorList>
    </citation>
    <scope>NUCLEOTIDE SEQUENCE</scope>
    <source>
        <strain evidence="1">HMLAC05119</strain>
    </source>
</reference>
<proteinExistence type="predicted"/>